<keyword evidence="3" id="KW-0132">Cell division</keyword>
<dbReference type="GO" id="GO:0031145">
    <property type="term" value="P:anaphase-promoting complex-dependent catabolic process"/>
    <property type="evidence" value="ECO:0007669"/>
    <property type="project" value="TreeGrafter"/>
</dbReference>
<evidence type="ECO:0000256" key="5">
    <source>
        <dbReference type="ARBA" id="ARBA00022786"/>
    </source>
</evidence>
<feature type="domain" description="Anaphase-promoting complex subunit 5" evidence="7">
    <location>
        <begin position="267"/>
        <end position="367"/>
    </location>
</feature>
<evidence type="ECO:0000256" key="1">
    <source>
        <dbReference type="ARBA" id="ARBA00007450"/>
    </source>
</evidence>
<dbReference type="GO" id="GO:0005680">
    <property type="term" value="C:anaphase-promoting complex"/>
    <property type="evidence" value="ECO:0007669"/>
    <property type="project" value="InterPro"/>
</dbReference>
<dbReference type="GO" id="GO:0070979">
    <property type="term" value="P:protein K11-linked ubiquitination"/>
    <property type="evidence" value="ECO:0007669"/>
    <property type="project" value="TreeGrafter"/>
</dbReference>
<evidence type="ECO:0000256" key="4">
    <source>
        <dbReference type="ARBA" id="ARBA00022776"/>
    </source>
</evidence>
<keyword evidence="5" id="KW-0833">Ubl conjugation pathway</keyword>
<dbReference type="GO" id="GO:0051301">
    <property type="term" value="P:cell division"/>
    <property type="evidence" value="ECO:0007669"/>
    <property type="project" value="UniProtKB-KW"/>
</dbReference>
<organism evidence="8 9">
    <name type="scientific">Plectus sambesii</name>
    <dbReference type="NCBI Taxonomy" id="2011161"/>
    <lineage>
        <taxon>Eukaryota</taxon>
        <taxon>Metazoa</taxon>
        <taxon>Ecdysozoa</taxon>
        <taxon>Nematoda</taxon>
        <taxon>Chromadorea</taxon>
        <taxon>Plectida</taxon>
        <taxon>Plectina</taxon>
        <taxon>Plectoidea</taxon>
        <taxon>Plectidae</taxon>
        <taxon>Plectus</taxon>
    </lineage>
</organism>
<name>A0A914WJQ5_9BILA</name>
<sequence>MGANEPMTPYRIELEEPFTDLWRLSAQEPLTPYRTAIFVLVQCLDEQNAEKPMTSSQRRDAALLLHELSLQHDLSLARLKEILARRLHFSLPAMEAFVRKIDDHCGDEEVPMRIDDVIRKGDKKPFLTAKSVIGMFIRKLAVTRARQSFTELARSQRQWVEWCRQDEDKETSLSGQDSNDTDVSLLAPRLATQLKFSPTKDRTMYKEPFAANGQISGALSARKARKFIAQQLHLLQLNPEQAMSVEALDVACAAIHENFPDLPEICLLQMVNAIRARNMTAAESSLRDYFDWSSFRMRLLAGGNSSLSDTDGRSLRYAPLLNAKLARLFGLREKALINLTECIQQAQESDDTVCLRHALAELCALDDALEQSGADLPSVLKLALKGSVEEHETDAQQFAAVFRLLRDRADIHRALYHARRGQHCVSLTEALQRTASCSSGSGTTSNEHMLADASQAIACSLQLARGFRDSALASAQQLLRTNVGDQWCTRFATEAHVIAGVNVAYVLASGGRFDEARTIIDDLRRRFTQRNNPLNARHWMLCEVIVGFDRAFLQGDWTTVEACLPTLRALDQTEADMRRAIYLSVRGDTSTAMSLITDRLSSLKRSQDRRNKCRCLLLLGTLQTTAGMLGSARVTFEECKLLSLEASLEQIAACADRRLAYVELMSNGLERADVLLADCGQLIKSRVGPLETGLYHMTRAAYYLKCAIASDAHKNRSLAVVELSSARDSFRTASAPVLEKQALAYAAVALNQLDDAVERNRRSAEFREINEKYTAVVSWTAM</sequence>
<evidence type="ECO:0000313" key="9">
    <source>
        <dbReference type="WBParaSite" id="PSAMB.scaffold405size52690.g5712.t1"/>
    </source>
</evidence>
<accession>A0A914WJQ5</accession>
<dbReference type="InterPro" id="IPR037679">
    <property type="entry name" value="Apc5"/>
</dbReference>
<dbReference type="PANTHER" id="PTHR12830:SF9">
    <property type="entry name" value="ANAPHASE-PROMOTING COMPLEX SUBUNIT 5"/>
    <property type="match status" value="1"/>
</dbReference>
<dbReference type="Pfam" id="PF12862">
    <property type="entry name" value="ANAPC5"/>
    <property type="match status" value="1"/>
</dbReference>
<proteinExistence type="inferred from homology"/>
<evidence type="ECO:0000256" key="3">
    <source>
        <dbReference type="ARBA" id="ARBA00022618"/>
    </source>
</evidence>
<protein>
    <recommendedName>
        <fullName evidence="2">Anaphase-promoting complex subunit 5</fullName>
    </recommendedName>
</protein>
<dbReference type="InterPro" id="IPR026000">
    <property type="entry name" value="Apc5_dom"/>
</dbReference>
<evidence type="ECO:0000256" key="2">
    <source>
        <dbReference type="ARBA" id="ARBA00016066"/>
    </source>
</evidence>
<dbReference type="PANTHER" id="PTHR12830">
    <property type="entry name" value="ANAPHASE-PROMOTING COMPLEX SUBUNIT 5"/>
    <property type="match status" value="1"/>
</dbReference>
<dbReference type="Proteomes" id="UP000887566">
    <property type="component" value="Unplaced"/>
</dbReference>
<evidence type="ECO:0000259" key="7">
    <source>
        <dbReference type="Pfam" id="PF12862"/>
    </source>
</evidence>
<dbReference type="GO" id="GO:0045842">
    <property type="term" value="P:positive regulation of mitotic metaphase/anaphase transition"/>
    <property type="evidence" value="ECO:0007669"/>
    <property type="project" value="TreeGrafter"/>
</dbReference>
<keyword evidence="4" id="KW-0498">Mitosis</keyword>
<evidence type="ECO:0000256" key="6">
    <source>
        <dbReference type="ARBA" id="ARBA00023306"/>
    </source>
</evidence>
<keyword evidence="8" id="KW-1185">Reference proteome</keyword>
<dbReference type="WBParaSite" id="PSAMB.scaffold405size52690.g5712.t1">
    <property type="protein sequence ID" value="PSAMB.scaffold405size52690.g5712.t1"/>
    <property type="gene ID" value="PSAMB.scaffold405size52690.g5712"/>
</dbReference>
<comment type="similarity">
    <text evidence="1">Belongs to the APC5 family.</text>
</comment>
<dbReference type="AlphaFoldDB" id="A0A914WJQ5"/>
<evidence type="ECO:0000313" key="8">
    <source>
        <dbReference type="Proteomes" id="UP000887566"/>
    </source>
</evidence>
<keyword evidence="6" id="KW-0131">Cell cycle</keyword>
<reference evidence="9" key="1">
    <citation type="submission" date="2022-11" db="UniProtKB">
        <authorList>
            <consortium name="WormBaseParasite"/>
        </authorList>
    </citation>
    <scope>IDENTIFICATION</scope>
</reference>